<reference evidence="2 3" key="1">
    <citation type="submission" date="2021-03" db="EMBL/GenBank/DDBJ databases">
        <title>Genomic Encyclopedia of Type Strains, Phase IV (KMG-IV): sequencing the most valuable type-strain genomes for metagenomic binning, comparative biology and taxonomic classification.</title>
        <authorList>
            <person name="Goeker M."/>
        </authorList>
    </citation>
    <scope>NUCLEOTIDE SEQUENCE [LARGE SCALE GENOMIC DNA]</scope>
    <source>
        <strain evidence="2 3">DSM 101953</strain>
    </source>
</reference>
<name>A0ABS4NP12_9BACL</name>
<feature type="transmembrane region" description="Helical" evidence="1">
    <location>
        <begin position="87"/>
        <end position="106"/>
    </location>
</feature>
<keyword evidence="1" id="KW-1133">Transmembrane helix</keyword>
<evidence type="ECO:0008006" key="4">
    <source>
        <dbReference type="Google" id="ProtNLM"/>
    </source>
</evidence>
<feature type="transmembrane region" description="Helical" evidence="1">
    <location>
        <begin position="34"/>
        <end position="53"/>
    </location>
</feature>
<accession>A0ABS4NP12</accession>
<organism evidence="2 3">
    <name type="scientific">Paenibacillus silagei</name>
    <dbReference type="NCBI Taxonomy" id="1670801"/>
    <lineage>
        <taxon>Bacteria</taxon>
        <taxon>Bacillati</taxon>
        <taxon>Bacillota</taxon>
        <taxon>Bacilli</taxon>
        <taxon>Bacillales</taxon>
        <taxon>Paenibacillaceae</taxon>
        <taxon>Paenibacillus</taxon>
    </lineage>
</organism>
<sequence length="170" mass="18167">MSSKNDMKLGVFIAAAGLVILLGKLGVFGFLGRALWPLIILVPGLFLHVLFFTRRASASVLIPAGILSVYGLLFGLCNTWGWDLMRYLWPVLLLGIAVGLYEYSLYASGRTGGLTTAAVILGLLSVVLVIFTLLGTGALYLLGAVLVAAGLWLMLGRGRPGSRKKWNGGW</sequence>
<feature type="transmembrane region" description="Helical" evidence="1">
    <location>
        <begin position="113"/>
        <end position="131"/>
    </location>
</feature>
<feature type="transmembrane region" description="Helical" evidence="1">
    <location>
        <begin position="137"/>
        <end position="155"/>
    </location>
</feature>
<comment type="caution">
    <text evidence="2">The sequence shown here is derived from an EMBL/GenBank/DDBJ whole genome shotgun (WGS) entry which is preliminary data.</text>
</comment>
<keyword evidence="1" id="KW-0472">Membrane</keyword>
<evidence type="ECO:0000313" key="2">
    <source>
        <dbReference type="EMBL" id="MBP2111795.1"/>
    </source>
</evidence>
<keyword evidence="1" id="KW-0812">Transmembrane</keyword>
<gene>
    <name evidence="2" type="ORF">J2Z70_001936</name>
</gene>
<protein>
    <recommendedName>
        <fullName evidence="4">DUF5668 domain-containing protein</fullName>
    </recommendedName>
</protein>
<evidence type="ECO:0000256" key="1">
    <source>
        <dbReference type="SAM" id="Phobius"/>
    </source>
</evidence>
<evidence type="ECO:0000313" key="3">
    <source>
        <dbReference type="Proteomes" id="UP000773462"/>
    </source>
</evidence>
<dbReference type="RefSeq" id="WP_076075875.1">
    <property type="nucleotide sequence ID" value="NZ_JAGGLV010000005.1"/>
</dbReference>
<dbReference type="Proteomes" id="UP000773462">
    <property type="component" value="Unassembled WGS sequence"/>
</dbReference>
<proteinExistence type="predicted"/>
<feature type="transmembrane region" description="Helical" evidence="1">
    <location>
        <begin position="9"/>
        <end position="28"/>
    </location>
</feature>
<dbReference type="EMBL" id="JAGGLV010000005">
    <property type="protein sequence ID" value="MBP2111795.1"/>
    <property type="molecule type" value="Genomic_DNA"/>
</dbReference>
<keyword evidence="3" id="KW-1185">Reference proteome</keyword>
<feature type="transmembrane region" description="Helical" evidence="1">
    <location>
        <begin position="60"/>
        <end position="81"/>
    </location>
</feature>